<comment type="subcellular location">
    <subcellularLocation>
        <location evidence="1">Cell membrane</location>
    </subcellularLocation>
</comment>
<dbReference type="GO" id="GO:0030288">
    <property type="term" value="C:outer membrane-bounded periplasmic space"/>
    <property type="evidence" value="ECO:0007669"/>
    <property type="project" value="TreeGrafter"/>
</dbReference>
<evidence type="ECO:0000256" key="5">
    <source>
        <dbReference type="ARBA" id="ARBA00022645"/>
    </source>
</evidence>
<dbReference type="FunFam" id="1.10.3810.10:FF:000001">
    <property type="entry name" value="Penicillin-binding protein 1A"/>
    <property type="match status" value="1"/>
</dbReference>
<keyword evidence="10" id="KW-0133">Cell shape</keyword>
<dbReference type="GO" id="GO:0008658">
    <property type="term" value="F:penicillin binding"/>
    <property type="evidence" value="ECO:0007669"/>
    <property type="project" value="InterPro"/>
</dbReference>
<dbReference type="Gene3D" id="1.10.3810.10">
    <property type="entry name" value="Biosynthetic peptidoglycan transglycosylase-like"/>
    <property type="match status" value="1"/>
</dbReference>
<proteinExistence type="inferred from homology"/>
<evidence type="ECO:0000256" key="8">
    <source>
        <dbReference type="ARBA" id="ARBA00022679"/>
    </source>
</evidence>
<dbReference type="PANTHER" id="PTHR32282">
    <property type="entry name" value="BINDING PROTEIN TRANSPEPTIDASE, PUTATIVE-RELATED"/>
    <property type="match status" value="1"/>
</dbReference>
<keyword evidence="7" id="KW-0328">Glycosyltransferase</keyword>
<evidence type="ECO:0000256" key="6">
    <source>
        <dbReference type="ARBA" id="ARBA00022670"/>
    </source>
</evidence>
<evidence type="ECO:0000313" key="21">
    <source>
        <dbReference type="Proteomes" id="UP000177418"/>
    </source>
</evidence>
<dbReference type="InterPro" id="IPR036950">
    <property type="entry name" value="PBP_transglycosylase"/>
</dbReference>
<dbReference type="InterPro" id="IPR050396">
    <property type="entry name" value="Glycosyltr_51/Transpeptidase"/>
</dbReference>
<feature type="domain" description="Glycosyl transferase family 51" evidence="19">
    <location>
        <begin position="71"/>
        <end position="247"/>
    </location>
</feature>
<dbReference type="GO" id="GO:0009252">
    <property type="term" value="P:peptidoglycan biosynthetic process"/>
    <property type="evidence" value="ECO:0007669"/>
    <property type="project" value="UniProtKB-KW"/>
</dbReference>
<dbReference type="InterPro" id="IPR001264">
    <property type="entry name" value="Glyco_trans_51"/>
</dbReference>
<gene>
    <name evidence="20" type="ORF">A3H78_03210</name>
</gene>
<dbReference type="GO" id="GO:0006508">
    <property type="term" value="P:proteolysis"/>
    <property type="evidence" value="ECO:0007669"/>
    <property type="project" value="UniProtKB-KW"/>
</dbReference>
<comment type="caution">
    <text evidence="20">The sequence shown here is derived from an EMBL/GenBank/DDBJ whole genome shotgun (WGS) entry which is preliminary data.</text>
</comment>
<dbReference type="GO" id="GO:0071555">
    <property type="term" value="P:cell wall organization"/>
    <property type="evidence" value="ECO:0007669"/>
    <property type="project" value="UniProtKB-KW"/>
</dbReference>
<evidence type="ECO:0000256" key="11">
    <source>
        <dbReference type="ARBA" id="ARBA00022984"/>
    </source>
</evidence>
<evidence type="ECO:0000259" key="18">
    <source>
        <dbReference type="Pfam" id="PF00905"/>
    </source>
</evidence>
<evidence type="ECO:0000256" key="9">
    <source>
        <dbReference type="ARBA" id="ARBA00022801"/>
    </source>
</evidence>
<sequence length="752" mass="83097">MYKLKKLIGIIKSSPKALLFHPKIISLILIILVVFGLSSFYVVILKDLPNPQGLKNYKVIPVSSEIMDRNGKLLYDIFDKENRIPIRIKDLPEYVKQATIAIEDKEFYKHGGISLVGGMIRALKDTIILRKGLQGGSTITQQLVKSALLSPERTVTRKIKEVILALWTEQILKKDEILELYLNQVPYGGSAYGIEQASRIYFNKSAKALTLPQAALLAGLPRAPSRYSPYSDPEVAKRRRNDVLAEMAKLKFITNEQKDNAIREDLEIETFKTKINAPHFVFYVRSILEKEYGASIVEEGGLKVTTSLDLDLQKQAEATLSAELEKIKKLNVGNGAALVTRPTTGEILAMIGSRDYFSSPSGTFNVTTALRQPGSSIKPINYAIGIDRKLVTPASVFLDVKSCFTAPGQPKAYCPVNYDGNYHGLVQLRFALGNSYNIPAVKMLQLNGVENFVASSSSFLFTSFKDPTRYGLSLTLGGGEVTMVDMAQAFSSFANEGIPKKLVAVLKVEDKNGNVLYEYKDNNLVKNIREPINYPNYLNITGNRAISRDTAFIISHILLDNNARSAAFGARSQLNIPKHVAVSVKTGTTNDLRDNWTIGYTPNFLVAIWVGNNDNKPMSRVVSGVTGAAPIWNGIMSFVIKDQPDLWPRKPDSVVGRQVCSDSGLLMARSPEGVESCHSRFEYFIKGFESVSSSVKSTKEFIPVSKDTGKMTTVEDPSHEMQEKTVIKDGISTYCVDCVNDFGPSPTLTPTP</sequence>
<comment type="catalytic activity">
    <reaction evidence="16">
        <text>[GlcNAc-(1-&gt;4)-Mur2Ac(oyl-L-Ala-gamma-D-Glu-L-Lys-D-Ala-D-Ala)](n)-di-trans,octa-cis-undecaprenyl diphosphate + beta-D-GlcNAc-(1-&gt;4)-Mur2Ac(oyl-L-Ala-gamma-D-Glu-L-Lys-D-Ala-D-Ala)-di-trans,octa-cis-undecaprenyl diphosphate = [GlcNAc-(1-&gt;4)-Mur2Ac(oyl-L-Ala-gamma-D-Glu-L-Lys-D-Ala-D-Ala)](n+1)-di-trans,octa-cis-undecaprenyl diphosphate + di-trans,octa-cis-undecaprenyl diphosphate + H(+)</text>
        <dbReference type="Rhea" id="RHEA:23708"/>
        <dbReference type="Rhea" id="RHEA-COMP:9602"/>
        <dbReference type="Rhea" id="RHEA-COMP:9603"/>
        <dbReference type="ChEBI" id="CHEBI:15378"/>
        <dbReference type="ChEBI" id="CHEBI:58405"/>
        <dbReference type="ChEBI" id="CHEBI:60033"/>
        <dbReference type="ChEBI" id="CHEBI:78435"/>
        <dbReference type="EC" id="2.4.99.28"/>
    </reaction>
</comment>
<dbReference type="InterPro" id="IPR012338">
    <property type="entry name" value="Beta-lactam/transpept-like"/>
</dbReference>
<dbReference type="GO" id="GO:0008360">
    <property type="term" value="P:regulation of cell shape"/>
    <property type="evidence" value="ECO:0007669"/>
    <property type="project" value="UniProtKB-KW"/>
</dbReference>
<comment type="similarity">
    <text evidence="3">In the N-terminal section; belongs to the glycosyltransferase 51 family.</text>
</comment>
<dbReference type="GO" id="GO:0005886">
    <property type="term" value="C:plasma membrane"/>
    <property type="evidence" value="ECO:0007669"/>
    <property type="project" value="UniProtKB-SubCell"/>
</dbReference>
<reference evidence="20 21" key="1">
    <citation type="journal article" date="2016" name="Nat. Commun.">
        <title>Thousands of microbial genomes shed light on interconnected biogeochemical processes in an aquifer system.</title>
        <authorList>
            <person name="Anantharaman K."/>
            <person name="Brown C.T."/>
            <person name="Hug L.A."/>
            <person name="Sharon I."/>
            <person name="Castelle C.J."/>
            <person name="Probst A.J."/>
            <person name="Thomas B.C."/>
            <person name="Singh A."/>
            <person name="Wilkins M.J."/>
            <person name="Karaoz U."/>
            <person name="Brodie E.L."/>
            <person name="Williams K.H."/>
            <person name="Hubbard S.S."/>
            <person name="Banfield J.F."/>
        </authorList>
    </citation>
    <scope>NUCLEOTIDE SEQUENCE [LARGE SCALE GENOMIC DNA]</scope>
</reference>
<dbReference type="EMBL" id="MGAV01000021">
    <property type="protein sequence ID" value="OGK53288.1"/>
    <property type="molecule type" value="Genomic_DNA"/>
</dbReference>
<keyword evidence="9" id="KW-0378">Hydrolase</keyword>
<comment type="catalytic activity">
    <reaction evidence="15">
        <text>Preferential cleavage: (Ac)2-L-Lys-D-Ala-|-D-Ala. Also transpeptidation of peptidyl-alanyl moieties that are N-acyl substituents of D-alanine.</text>
        <dbReference type="EC" id="3.4.16.4"/>
    </reaction>
</comment>
<dbReference type="Pfam" id="PF00905">
    <property type="entry name" value="Transpeptidase"/>
    <property type="match status" value="1"/>
</dbReference>
<organism evidence="20 21">
    <name type="scientific">Candidatus Roizmanbacteria bacterium RIFCSPLOWO2_02_FULL_36_11</name>
    <dbReference type="NCBI Taxonomy" id="1802071"/>
    <lineage>
        <taxon>Bacteria</taxon>
        <taxon>Candidatus Roizmaniibacteriota</taxon>
    </lineage>
</organism>
<comment type="similarity">
    <text evidence="2">In the C-terminal section; belongs to the transpeptidase family.</text>
</comment>
<evidence type="ECO:0000256" key="2">
    <source>
        <dbReference type="ARBA" id="ARBA00007090"/>
    </source>
</evidence>
<dbReference type="InterPro" id="IPR023346">
    <property type="entry name" value="Lysozyme-like_dom_sf"/>
</dbReference>
<evidence type="ECO:0000256" key="17">
    <source>
        <dbReference type="SAM" id="Phobius"/>
    </source>
</evidence>
<keyword evidence="11" id="KW-0573">Peptidoglycan synthesis</keyword>
<keyword evidence="12 17" id="KW-0472">Membrane</keyword>
<dbReference type="GO" id="GO:0009002">
    <property type="term" value="F:serine-type D-Ala-D-Ala carboxypeptidase activity"/>
    <property type="evidence" value="ECO:0007669"/>
    <property type="project" value="UniProtKB-EC"/>
</dbReference>
<feature type="domain" description="Penicillin-binding protein transpeptidase" evidence="18">
    <location>
        <begin position="335"/>
        <end position="614"/>
    </location>
</feature>
<keyword evidence="5" id="KW-0121">Carboxypeptidase</keyword>
<evidence type="ECO:0000256" key="1">
    <source>
        <dbReference type="ARBA" id="ARBA00004236"/>
    </source>
</evidence>
<dbReference type="PANTHER" id="PTHR32282:SF11">
    <property type="entry name" value="PENICILLIN-BINDING PROTEIN 1B"/>
    <property type="match status" value="1"/>
</dbReference>
<keyword evidence="4" id="KW-1003">Cell membrane</keyword>
<evidence type="ECO:0000256" key="7">
    <source>
        <dbReference type="ARBA" id="ARBA00022676"/>
    </source>
</evidence>
<evidence type="ECO:0000256" key="13">
    <source>
        <dbReference type="ARBA" id="ARBA00023268"/>
    </source>
</evidence>
<keyword evidence="6" id="KW-0645">Protease</keyword>
<evidence type="ECO:0000256" key="14">
    <source>
        <dbReference type="ARBA" id="ARBA00023316"/>
    </source>
</evidence>
<keyword evidence="17" id="KW-1133">Transmembrane helix</keyword>
<protein>
    <submittedName>
        <fullName evidence="20">Uncharacterized protein</fullName>
    </submittedName>
</protein>
<name>A0A1F7JCE3_9BACT</name>
<evidence type="ECO:0000313" key="20">
    <source>
        <dbReference type="EMBL" id="OGK53288.1"/>
    </source>
</evidence>
<evidence type="ECO:0000259" key="19">
    <source>
        <dbReference type="Pfam" id="PF00912"/>
    </source>
</evidence>
<evidence type="ECO:0000256" key="10">
    <source>
        <dbReference type="ARBA" id="ARBA00022960"/>
    </source>
</evidence>
<evidence type="ECO:0000256" key="4">
    <source>
        <dbReference type="ARBA" id="ARBA00022475"/>
    </source>
</evidence>
<feature type="transmembrane region" description="Helical" evidence="17">
    <location>
        <begin position="20"/>
        <end position="44"/>
    </location>
</feature>
<dbReference type="AlphaFoldDB" id="A0A1F7JCE3"/>
<dbReference type="Proteomes" id="UP000177418">
    <property type="component" value="Unassembled WGS sequence"/>
</dbReference>
<dbReference type="SUPFAM" id="SSF56601">
    <property type="entry name" value="beta-lactamase/transpeptidase-like"/>
    <property type="match status" value="1"/>
</dbReference>
<evidence type="ECO:0000256" key="15">
    <source>
        <dbReference type="ARBA" id="ARBA00034000"/>
    </source>
</evidence>
<dbReference type="InterPro" id="IPR001460">
    <property type="entry name" value="PCN-bd_Tpept"/>
</dbReference>
<keyword evidence="8" id="KW-0808">Transferase</keyword>
<dbReference type="Pfam" id="PF00912">
    <property type="entry name" value="Transgly"/>
    <property type="match status" value="1"/>
</dbReference>
<evidence type="ECO:0000256" key="16">
    <source>
        <dbReference type="ARBA" id="ARBA00049902"/>
    </source>
</evidence>
<keyword evidence="14" id="KW-0961">Cell wall biogenesis/degradation</keyword>
<keyword evidence="17" id="KW-0812">Transmembrane</keyword>
<dbReference type="GO" id="GO:0008955">
    <property type="term" value="F:peptidoglycan glycosyltransferase activity"/>
    <property type="evidence" value="ECO:0007669"/>
    <property type="project" value="UniProtKB-EC"/>
</dbReference>
<evidence type="ECO:0000256" key="3">
    <source>
        <dbReference type="ARBA" id="ARBA00007739"/>
    </source>
</evidence>
<dbReference type="SUPFAM" id="SSF53955">
    <property type="entry name" value="Lysozyme-like"/>
    <property type="match status" value="1"/>
</dbReference>
<dbReference type="Gene3D" id="3.40.710.10">
    <property type="entry name" value="DD-peptidase/beta-lactamase superfamily"/>
    <property type="match status" value="1"/>
</dbReference>
<accession>A0A1F7JCE3</accession>
<keyword evidence="13" id="KW-0511">Multifunctional enzyme</keyword>
<evidence type="ECO:0000256" key="12">
    <source>
        <dbReference type="ARBA" id="ARBA00023136"/>
    </source>
</evidence>